<dbReference type="EMBL" id="JACHGT010000004">
    <property type="protein sequence ID" value="MBB6034293.1"/>
    <property type="molecule type" value="Genomic_DNA"/>
</dbReference>
<proteinExistence type="predicted"/>
<comment type="caution">
    <text evidence="2">The sequence shown here is derived from an EMBL/GenBank/DDBJ whole genome shotgun (WGS) entry which is preliminary data.</text>
</comment>
<dbReference type="Proteomes" id="UP000548476">
    <property type="component" value="Unassembled WGS sequence"/>
</dbReference>
<dbReference type="InterPro" id="IPR013154">
    <property type="entry name" value="ADH-like_N"/>
</dbReference>
<organism evidence="2 3">
    <name type="scientific">Phytomonospora endophytica</name>
    <dbReference type="NCBI Taxonomy" id="714109"/>
    <lineage>
        <taxon>Bacteria</taxon>
        <taxon>Bacillati</taxon>
        <taxon>Actinomycetota</taxon>
        <taxon>Actinomycetes</taxon>
        <taxon>Micromonosporales</taxon>
        <taxon>Micromonosporaceae</taxon>
        <taxon>Phytomonospora</taxon>
    </lineage>
</organism>
<dbReference type="Pfam" id="PF13602">
    <property type="entry name" value="ADH_zinc_N_2"/>
    <property type="match status" value="1"/>
</dbReference>
<evidence type="ECO:0000259" key="1">
    <source>
        <dbReference type="SMART" id="SM00829"/>
    </source>
</evidence>
<reference evidence="2 3" key="1">
    <citation type="submission" date="2020-08" db="EMBL/GenBank/DDBJ databases">
        <title>Genomic Encyclopedia of Type Strains, Phase IV (KMG-IV): sequencing the most valuable type-strain genomes for metagenomic binning, comparative biology and taxonomic classification.</title>
        <authorList>
            <person name="Goeker M."/>
        </authorList>
    </citation>
    <scope>NUCLEOTIDE SEQUENCE [LARGE SCALE GENOMIC DNA]</scope>
    <source>
        <strain evidence="2 3">YIM 65646</strain>
    </source>
</reference>
<dbReference type="PANTHER" id="PTHR44013:SF1">
    <property type="entry name" value="ZINC-TYPE ALCOHOL DEHYDROGENASE-LIKE PROTEIN C16A3.02C"/>
    <property type="match status" value="1"/>
</dbReference>
<dbReference type="Gene3D" id="3.40.50.720">
    <property type="entry name" value="NAD(P)-binding Rossmann-like Domain"/>
    <property type="match status" value="1"/>
</dbReference>
<dbReference type="RefSeq" id="WP_203686166.1">
    <property type="nucleotide sequence ID" value="NZ_BONT01000045.1"/>
</dbReference>
<accession>A0A841FH20</accession>
<dbReference type="InterPro" id="IPR020843">
    <property type="entry name" value="ER"/>
</dbReference>
<sequence length="338" mass="34693">MPTHAPTMRAVVQSRYGAPEDVLTISTTPRPEPEPGQVLVRMRASSVNTPDWLTVTGVPYVLRLKSGLRGPGTPVRGSDVAGVVEAVGEGVTALAPGDEVFGSLWNGNLAVKHGAFAEYTVAPASAFVPKPAGVTFEEAAASVMSGLTALTAMRDVGGVGEGTRVLINGASGGVGTFAVQIAKHLGGHVTAVCGPKNTDFVRSLGADDTIDYTATDFTRGSGKYDVILDNVLNHPPSRTAKALAPGGRLLPNSVGDTGNAVLAGLPRIARASLIGMGRTDVRPVHTGMGRDHLAAVAELLGTGAVKAVVDGVYPLDETPAAVARMLTHRARGNVVITM</sequence>
<dbReference type="Pfam" id="PF08240">
    <property type="entry name" value="ADH_N"/>
    <property type="match status" value="1"/>
</dbReference>
<protein>
    <submittedName>
        <fullName evidence="2">NADPH:quinone reductase-like Zn-dependent oxidoreductase</fullName>
    </submittedName>
</protein>
<dbReference type="PANTHER" id="PTHR44013">
    <property type="entry name" value="ZINC-TYPE ALCOHOL DEHYDROGENASE-LIKE PROTEIN C16A3.02C"/>
    <property type="match status" value="1"/>
</dbReference>
<dbReference type="SUPFAM" id="SSF50129">
    <property type="entry name" value="GroES-like"/>
    <property type="match status" value="1"/>
</dbReference>
<evidence type="ECO:0000313" key="3">
    <source>
        <dbReference type="Proteomes" id="UP000548476"/>
    </source>
</evidence>
<dbReference type="InterPro" id="IPR011032">
    <property type="entry name" value="GroES-like_sf"/>
</dbReference>
<dbReference type="CDD" id="cd08267">
    <property type="entry name" value="MDR1"/>
    <property type="match status" value="1"/>
</dbReference>
<dbReference type="AlphaFoldDB" id="A0A841FH20"/>
<gene>
    <name evidence="2" type="ORF">HNR73_002143</name>
</gene>
<dbReference type="SMART" id="SM00829">
    <property type="entry name" value="PKS_ER"/>
    <property type="match status" value="1"/>
</dbReference>
<dbReference type="SUPFAM" id="SSF51735">
    <property type="entry name" value="NAD(P)-binding Rossmann-fold domains"/>
    <property type="match status" value="1"/>
</dbReference>
<dbReference type="Gene3D" id="3.90.180.10">
    <property type="entry name" value="Medium-chain alcohol dehydrogenases, catalytic domain"/>
    <property type="match status" value="1"/>
</dbReference>
<keyword evidence="3" id="KW-1185">Reference proteome</keyword>
<evidence type="ECO:0000313" key="2">
    <source>
        <dbReference type="EMBL" id="MBB6034293.1"/>
    </source>
</evidence>
<name>A0A841FH20_9ACTN</name>
<dbReference type="InterPro" id="IPR052733">
    <property type="entry name" value="Chloroplast_QOR"/>
</dbReference>
<dbReference type="InterPro" id="IPR036291">
    <property type="entry name" value="NAD(P)-bd_dom_sf"/>
</dbReference>
<feature type="domain" description="Enoyl reductase (ER)" evidence="1">
    <location>
        <begin position="17"/>
        <end position="336"/>
    </location>
</feature>
<dbReference type="GO" id="GO:0016491">
    <property type="term" value="F:oxidoreductase activity"/>
    <property type="evidence" value="ECO:0007669"/>
    <property type="project" value="InterPro"/>
</dbReference>